<organism evidence="1 2">
    <name type="scientific">Leptidea sinapis</name>
    <dbReference type="NCBI Taxonomy" id="189913"/>
    <lineage>
        <taxon>Eukaryota</taxon>
        <taxon>Metazoa</taxon>
        <taxon>Ecdysozoa</taxon>
        <taxon>Arthropoda</taxon>
        <taxon>Hexapoda</taxon>
        <taxon>Insecta</taxon>
        <taxon>Pterygota</taxon>
        <taxon>Neoptera</taxon>
        <taxon>Endopterygota</taxon>
        <taxon>Lepidoptera</taxon>
        <taxon>Glossata</taxon>
        <taxon>Ditrysia</taxon>
        <taxon>Papilionoidea</taxon>
        <taxon>Pieridae</taxon>
        <taxon>Dismorphiinae</taxon>
        <taxon>Leptidea</taxon>
    </lineage>
</organism>
<dbReference type="EMBL" id="FZQP02000127">
    <property type="protein sequence ID" value="VVC87518.1"/>
    <property type="molecule type" value="Genomic_DNA"/>
</dbReference>
<keyword evidence="2" id="KW-1185">Reference proteome</keyword>
<proteinExistence type="predicted"/>
<evidence type="ECO:0000313" key="2">
    <source>
        <dbReference type="Proteomes" id="UP000324832"/>
    </source>
</evidence>
<name>A0A5E4PNB4_9NEOP</name>
<sequence length="88" mass="9815">MQMLKLIHGVATLGLTPMQTQMPEVAVAGHDLAGHTELYTPQSSAQVKLEDKRDQFTEPEVLAQVPPWVSTLLVRDITTNTHRLLIKE</sequence>
<gene>
    <name evidence="1" type="ORF">LSINAPIS_LOCUS1104</name>
</gene>
<evidence type="ECO:0000313" key="1">
    <source>
        <dbReference type="EMBL" id="VVC87518.1"/>
    </source>
</evidence>
<protein>
    <submittedName>
        <fullName evidence="1">Uncharacterized protein</fullName>
    </submittedName>
</protein>
<accession>A0A5E4PNB4</accession>
<reference evidence="1 2" key="1">
    <citation type="submission" date="2017-07" db="EMBL/GenBank/DDBJ databases">
        <authorList>
            <person name="Talla V."/>
            <person name="Backstrom N."/>
        </authorList>
    </citation>
    <scope>NUCLEOTIDE SEQUENCE [LARGE SCALE GENOMIC DNA]</scope>
</reference>
<dbReference type="AlphaFoldDB" id="A0A5E4PNB4"/>
<dbReference type="Proteomes" id="UP000324832">
    <property type="component" value="Unassembled WGS sequence"/>
</dbReference>